<feature type="transmembrane region" description="Helical" evidence="1">
    <location>
        <begin position="214"/>
        <end position="232"/>
    </location>
</feature>
<keyword evidence="1" id="KW-0812">Transmembrane</keyword>
<organism evidence="3 4">
    <name type="scientific">Halocatena marina</name>
    <dbReference type="NCBI Taxonomy" id="2934937"/>
    <lineage>
        <taxon>Archaea</taxon>
        <taxon>Methanobacteriati</taxon>
        <taxon>Methanobacteriota</taxon>
        <taxon>Stenosarchaea group</taxon>
        <taxon>Halobacteria</taxon>
        <taxon>Halobacteriales</taxon>
        <taxon>Natronomonadaceae</taxon>
        <taxon>Halocatena</taxon>
    </lineage>
</organism>
<dbReference type="Proteomes" id="UP001596417">
    <property type="component" value="Unassembled WGS sequence"/>
</dbReference>
<proteinExistence type="predicted"/>
<keyword evidence="4" id="KW-1185">Reference proteome</keyword>
<sequence length="268" mass="26827">MSVVRGATSLGFPAGMALGGVISELYGPVTAFESMAVLSVIACLISYREIPETHADSRSESVGLRDIYLGLPAIAAGGANFGLLFTYSGIVFATLVSYLDTTTAASVAVGPQGTSGVLIGVSVLTGSVFAVIGGRLSDVLARRLPFVVGCLGVTSIGVIVLSVANSFPLLVTAVVLLGVGQGGAGGPLLSLLGDLTPNSDMGRATGTYNTFGDLGASTGLLISLPVANAIGFDSLYRFAAVVPIIAAAVVIFGVANIEETAPVSDARA</sequence>
<dbReference type="Gene3D" id="1.20.1250.20">
    <property type="entry name" value="MFS general substrate transporter like domains"/>
    <property type="match status" value="1"/>
</dbReference>
<feature type="domain" description="Major facilitator superfamily (MFS) profile" evidence="2">
    <location>
        <begin position="70"/>
        <end position="268"/>
    </location>
</feature>
<dbReference type="PANTHER" id="PTHR23528">
    <property type="match status" value="1"/>
</dbReference>
<gene>
    <name evidence="3" type="ORF">ACFQL7_22045</name>
</gene>
<evidence type="ECO:0000313" key="4">
    <source>
        <dbReference type="Proteomes" id="UP001596417"/>
    </source>
</evidence>
<dbReference type="InterPro" id="IPR011701">
    <property type="entry name" value="MFS"/>
</dbReference>
<keyword evidence="1" id="KW-1133">Transmembrane helix</keyword>
<dbReference type="RefSeq" id="WP_390206680.1">
    <property type="nucleotide sequence ID" value="NZ_JBHSZC010000003.1"/>
</dbReference>
<feature type="transmembrane region" description="Helical" evidence="1">
    <location>
        <begin position="170"/>
        <end position="193"/>
    </location>
</feature>
<feature type="transmembrane region" description="Helical" evidence="1">
    <location>
        <begin position="25"/>
        <end position="47"/>
    </location>
</feature>
<feature type="transmembrane region" description="Helical" evidence="1">
    <location>
        <begin position="144"/>
        <end position="164"/>
    </location>
</feature>
<dbReference type="EMBL" id="JBHTAX010000004">
    <property type="protein sequence ID" value="MFC7192233.1"/>
    <property type="molecule type" value="Genomic_DNA"/>
</dbReference>
<dbReference type="PANTHER" id="PTHR23528:SF1">
    <property type="entry name" value="MAJOR FACILITATOR SUPERFAMILY (MFS) PROFILE DOMAIN-CONTAINING PROTEIN"/>
    <property type="match status" value="1"/>
</dbReference>
<keyword evidence="1" id="KW-0472">Membrane</keyword>
<reference evidence="3 4" key="1">
    <citation type="journal article" date="2019" name="Int. J. Syst. Evol. Microbiol.">
        <title>The Global Catalogue of Microorganisms (GCM) 10K type strain sequencing project: providing services to taxonomists for standard genome sequencing and annotation.</title>
        <authorList>
            <consortium name="The Broad Institute Genomics Platform"/>
            <consortium name="The Broad Institute Genome Sequencing Center for Infectious Disease"/>
            <person name="Wu L."/>
            <person name="Ma J."/>
        </authorList>
    </citation>
    <scope>NUCLEOTIDE SEQUENCE [LARGE SCALE GENOMIC DNA]</scope>
    <source>
        <strain evidence="3 4">RDMS1</strain>
    </source>
</reference>
<dbReference type="PROSITE" id="PS50850">
    <property type="entry name" value="MFS"/>
    <property type="match status" value="1"/>
</dbReference>
<name>A0ABD5YWU1_9EURY</name>
<dbReference type="AlphaFoldDB" id="A0ABD5YWU1"/>
<feature type="transmembrane region" description="Helical" evidence="1">
    <location>
        <begin position="68"/>
        <end position="93"/>
    </location>
</feature>
<accession>A0ABD5YWU1</accession>
<comment type="caution">
    <text evidence="3">The sequence shown here is derived from an EMBL/GenBank/DDBJ whole genome shotgun (WGS) entry which is preliminary data.</text>
</comment>
<protein>
    <submittedName>
        <fullName evidence="3">MFS transporter</fullName>
    </submittedName>
</protein>
<dbReference type="SUPFAM" id="SSF103473">
    <property type="entry name" value="MFS general substrate transporter"/>
    <property type="match status" value="1"/>
</dbReference>
<evidence type="ECO:0000313" key="3">
    <source>
        <dbReference type="EMBL" id="MFC7192233.1"/>
    </source>
</evidence>
<evidence type="ECO:0000259" key="2">
    <source>
        <dbReference type="PROSITE" id="PS50850"/>
    </source>
</evidence>
<dbReference type="InterPro" id="IPR036259">
    <property type="entry name" value="MFS_trans_sf"/>
</dbReference>
<feature type="transmembrane region" description="Helical" evidence="1">
    <location>
        <begin position="238"/>
        <end position="257"/>
    </location>
</feature>
<dbReference type="InterPro" id="IPR020846">
    <property type="entry name" value="MFS_dom"/>
</dbReference>
<feature type="transmembrane region" description="Helical" evidence="1">
    <location>
        <begin position="113"/>
        <end position="132"/>
    </location>
</feature>
<evidence type="ECO:0000256" key="1">
    <source>
        <dbReference type="SAM" id="Phobius"/>
    </source>
</evidence>
<dbReference type="Pfam" id="PF07690">
    <property type="entry name" value="MFS_1"/>
    <property type="match status" value="1"/>
</dbReference>